<dbReference type="Proteomes" id="UP001139451">
    <property type="component" value="Unassembled WGS sequence"/>
</dbReference>
<accession>A0A9X2HPC6</accession>
<dbReference type="AlphaFoldDB" id="A0A9X2HPC6"/>
<keyword evidence="3" id="KW-1185">Reference proteome</keyword>
<comment type="caution">
    <text evidence="2">The sequence shown here is derived from an EMBL/GenBank/DDBJ whole genome shotgun (WGS) entry which is preliminary data.</text>
</comment>
<protein>
    <submittedName>
        <fullName evidence="2">DUF2569 domain-containing protein</fullName>
    </submittedName>
</protein>
<feature type="transmembrane region" description="Helical" evidence="1">
    <location>
        <begin position="234"/>
        <end position="251"/>
    </location>
</feature>
<evidence type="ECO:0000313" key="3">
    <source>
        <dbReference type="Proteomes" id="UP001139451"/>
    </source>
</evidence>
<keyword evidence="1" id="KW-0812">Transmembrane</keyword>
<evidence type="ECO:0000256" key="1">
    <source>
        <dbReference type="SAM" id="Phobius"/>
    </source>
</evidence>
<feature type="transmembrane region" description="Helical" evidence="1">
    <location>
        <begin position="109"/>
        <end position="137"/>
    </location>
</feature>
<proteinExistence type="predicted"/>
<evidence type="ECO:0000313" key="2">
    <source>
        <dbReference type="EMBL" id="MCP3729540.1"/>
    </source>
</evidence>
<gene>
    <name evidence="2" type="ORF">M9978_03785</name>
</gene>
<feature type="transmembrane region" description="Helical" evidence="1">
    <location>
        <begin position="36"/>
        <end position="54"/>
    </location>
</feature>
<feature type="transmembrane region" description="Helical" evidence="1">
    <location>
        <begin position="194"/>
        <end position="214"/>
    </location>
</feature>
<feature type="transmembrane region" description="Helical" evidence="1">
    <location>
        <begin position="66"/>
        <end position="88"/>
    </location>
</feature>
<reference evidence="2" key="1">
    <citation type="submission" date="2022-05" db="EMBL/GenBank/DDBJ databases">
        <title>Sphingomonas sp. strain MG17 Genome sequencing and assembly.</title>
        <authorList>
            <person name="Kim I."/>
        </authorList>
    </citation>
    <scope>NUCLEOTIDE SEQUENCE</scope>
    <source>
        <strain evidence="2">MG17</strain>
    </source>
</reference>
<keyword evidence="1" id="KW-0472">Membrane</keyword>
<sequence>MTGEHDMVSNMKQLRHRLNARSVALICRLEVDLRMLGLWWVAAAAFASGLRIAFGGHDPAAVVPNLLSYTLLIMAPVVTVFLGVRWFPKGVLHAQPELRLSRFGRWRDVDAVAARALPLFGASGFMASLVIGILLNIPLRTMEFMTAIPALPADAPLWFAVLRQLMLLDVVLMTSMYAFAAVLALRHVPSFPRFLLAAWGIDLLLQIGIARSMGALGDLPPAVAGSLSGLLEGNLKKVLISMAIWLPYLILSRRVNLTYRCRVPD</sequence>
<organism evidence="2 3">
    <name type="scientific">Sphingomonas tagetis</name>
    <dbReference type="NCBI Taxonomy" id="2949092"/>
    <lineage>
        <taxon>Bacteria</taxon>
        <taxon>Pseudomonadati</taxon>
        <taxon>Pseudomonadota</taxon>
        <taxon>Alphaproteobacteria</taxon>
        <taxon>Sphingomonadales</taxon>
        <taxon>Sphingomonadaceae</taxon>
        <taxon>Sphingomonas</taxon>
    </lineage>
</organism>
<dbReference type="EMBL" id="JAMLDX010000002">
    <property type="protein sequence ID" value="MCP3729540.1"/>
    <property type="molecule type" value="Genomic_DNA"/>
</dbReference>
<keyword evidence="1" id="KW-1133">Transmembrane helix</keyword>
<name>A0A9X2HPC6_9SPHN</name>
<dbReference type="RefSeq" id="WP_254291525.1">
    <property type="nucleotide sequence ID" value="NZ_JAMLDX010000002.1"/>
</dbReference>
<feature type="transmembrane region" description="Helical" evidence="1">
    <location>
        <begin position="157"/>
        <end position="182"/>
    </location>
</feature>